<dbReference type="AlphaFoldDB" id="R0IIH2"/>
<gene>
    <name evidence="7" type="ORF">CARUB_v10012044mg</name>
</gene>
<keyword evidence="8" id="KW-1185">Reference proteome</keyword>
<dbReference type="InterPro" id="IPR005508">
    <property type="entry name" value="At2g31720-like"/>
</dbReference>
<keyword evidence="3" id="KW-0238">DNA-binding</keyword>
<evidence type="ECO:0000256" key="2">
    <source>
        <dbReference type="ARBA" id="ARBA00023015"/>
    </source>
</evidence>
<dbReference type="InterPro" id="IPR003340">
    <property type="entry name" value="B3_DNA-bd"/>
</dbReference>
<keyword evidence="2" id="KW-0805">Transcription regulation</keyword>
<protein>
    <recommendedName>
        <fullName evidence="9">TF-B3 domain-containing protein</fullName>
    </recommendedName>
</protein>
<dbReference type="Pfam" id="PF03754">
    <property type="entry name" value="At2g31720-like"/>
    <property type="match status" value="1"/>
</dbReference>
<evidence type="ECO:0000256" key="6">
    <source>
        <dbReference type="SAM" id="MobiDB-lite"/>
    </source>
</evidence>
<evidence type="ECO:0000313" key="7">
    <source>
        <dbReference type="EMBL" id="EOA36683.1"/>
    </source>
</evidence>
<organism evidence="7 8">
    <name type="scientific">Capsella rubella</name>
    <dbReference type="NCBI Taxonomy" id="81985"/>
    <lineage>
        <taxon>Eukaryota</taxon>
        <taxon>Viridiplantae</taxon>
        <taxon>Streptophyta</taxon>
        <taxon>Embryophyta</taxon>
        <taxon>Tracheophyta</taxon>
        <taxon>Spermatophyta</taxon>
        <taxon>Magnoliopsida</taxon>
        <taxon>eudicotyledons</taxon>
        <taxon>Gunneridae</taxon>
        <taxon>Pentapetalae</taxon>
        <taxon>rosids</taxon>
        <taxon>malvids</taxon>
        <taxon>Brassicales</taxon>
        <taxon>Brassicaceae</taxon>
        <taxon>Camelineae</taxon>
        <taxon>Capsella</taxon>
    </lineage>
</organism>
<comment type="subcellular location">
    <subcellularLocation>
        <location evidence="1">Nucleus</location>
    </subcellularLocation>
</comment>
<proteinExistence type="predicted"/>
<evidence type="ECO:0000256" key="3">
    <source>
        <dbReference type="ARBA" id="ARBA00023125"/>
    </source>
</evidence>
<keyword evidence="4" id="KW-0804">Transcription</keyword>
<dbReference type="SUPFAM" id="SSF101936">
    <property type="entry name" value="DNA-binding pseudobarrel domain"/>
    <property type="match status" value="1"/>
</dbReference>
<dbReference type="EMBL" id="KB870805">
    <property type="protein sequence ID" value="EOA36683.1"/>
    <property type="molecule type" value="Genomic_DNA"/>
</dbReference>
<evidence type="ECO:0000313" key="8">
    <source>
        <dbReference type="Proteomes" id="UP000029121"/>
    </source>
</evidence>
<sequence>MVIREEEEEASLLLFIWRHAIPTRLKRCVVEAIDREYRVFIRFPRKERTLRLHVSYSIESFATEKEDPPKADSTLDVSYKESSSKPTRNIKRRPLSLPPRRQQPKKATRMANGRFKAGASLSENRETTPEWLVQLMREKNGQDPRNIINRGLTATDVASHFCRLCIPFHQIHDLQFLRPSEERIIERRHGKKLCKGGVDSVLVGSDLKEFELNLVRWNVGDNPPYYLKGGWNRVVKEYQLKKHDEIRLWSFHVGEELYFAMVPTSSTESGKSISGTGRMSSELVIKDQTSDGLPHTCLFL</sequence>
<dbReference type="Proteomes" id="UP000029121">
    <property type="component" value="Unassembled WGS sequence"/>
</dbReference>
<evidence type="ECO:0000256" key="5">
    <source>
        <dbReference type="ARBA" id="ARBA00023242"/>
    </source>
</evidence>
<dbReference type="PANTHER" id="PTHR31541">
    <property type="entry name" value="B3 DOMAIN PLANT PROTEIN-RELATED"/>
    <property type="match status" value="1"/>
</dbReference>
<name>R0IIH2_9BRAS</name>
<dbReference type="STRING" id="81985.R0IIH2"/>
<keyword evidence="5" id="KW-0539">Nucleus</keyword>
<dbReference type="InterPro" id="IPR015300">
    <property type="entry name" value="DNA-bd_pseudobarrel_sf"/>
</dbReference>
<dbReference type="GO" id="GO:0003677">
    <property type="term" value="F:DNA binding"/>
    <property type="evidence" value="ECO:0007669"/>
    <property type="project" value="UniProtKB-KW"/>
</dbReference>
<dbReference type="PANTHER" id="PTHR31541:SF25">
    <property type="entry name" value="GAMMA-GLIADIN B"/>
    <property type="match status" value="1"/>
</dbReference>
<evidence type="ECO:0000256" key="1">
    <source>
        <dbReference type="ARBA" id="ARBA00004123"/>
    </source>
</evidence>
<dbReference type="Gene3D" id="2.40.330.10">
    <property type="entry name" value="DNA-binding pseudobarrel domain"/>
    <property type="match status" value="1"/>
</dbReference>
<feature type="region of interest" description="Disordered" evidence="6">
    <location>
        <begin position="63"/>
        <end position="110"/>
    </location>
</feature>
<evidence type="ECO:0008006" key="9">
    <source>
        <dbReference type="Google" id="ProtNLM"/>
    </source>
</evidence>
<dbReference type="eggNOG" id="ENOG502T1XK">
    <property type="taxonomic scope" value="Eukaryota"/>
</dbReference>
<reference evidence="8" key="1">
    <citation type="journal article" date="2013" name="Nat. Genet.">
        <title>The Capsella rubella genome and the genomic consequences of rapid mating system evolution.</title>
        <authorList>
            <person name="Slotte T."/>
            <person name="Hazzouri K.M."/>
            <person name="Agren J.A."/>
            <person name="Koenig D."/>
            <person name="Maumus F."/>
            <person name="Guo Y.L."/>
            <person name="Steige K."/>
            <person name="Platts A.E."/>
            <person name="Escobar J.S."/>
            <person name="Newman L.K."/>
            <person name="Wang W."/>
            <person name="Mandakova T."/>
            <person name="Vello E."/>
            <person name="Smith L.M."/>
            <person name="Henz S.R."/>
            <person name="Steffen J."/>
            <person name="Takuno S."/>
            <person name="Brandvain Y."/>
            <person name="Coop G."/>
            <person name="Andolfatto P."/>
            <person name="Hu T.T."/>
            <person name="Blanchette M."/>
            <person name="Clark R.M."/>
            <person name="Quesneville H."/>
            <person name="Nordborg M."/>
            <person name="Gaut B.S."/>
            <person name="Lysak M.A."/>
            <person name="Jenkins J."/>
            <person name="Grimwood J."/>
            <person name="Chapman J."/>
            <person name="Prochnik S."/>
            <person name="Shu S."/>
            <person name="Rokhsar D."/>
            <person name="Schmutz J."/>
            <person name="Weigel D."/>
            <person name="Wright S.I."/>
        </authorList>
    </citation>
    <scope>NUCLEOTIDE SEQUENCE [LARGE SCALE GENOMIC DNA]</scope>
    <source>
        <strain evidence="8">cv. Monte Gargano</strain>
    </source>
</reference>
<accession>R0IIH2</accession>
<evidence type="ECO:0000256" key="4">
    <source>
        <dbReference type="ARBA" id="ARBA00023163"/>
    </source>
</evidence>
<dbReference type="CDD" id="cd10017">
    <property type="entry name" value="B3_DNA"/>
    <property type="match status" value="1"/>
</dbReference>
<dbReference type="GO" id="GO:0005634">
    <property type="term" value="C:nucleus"/>
    <property type="evidence" value="ECO:0007669"/>
    <property type="project" value="UniProtKB-SubCell"/>
</dbReference>